<dbReference type="PROSITE" id="PS00529">
    <property type="entry name" value="RIBOSOMAL_S24E"/>
    <property type="match status" value="1"/>
</dbReference>
<dbReference type="InterPro" id="IPR018098">
    <property type="entry name" value="Ribosomal_eS24_CS"/>
</dbReference>
<comment type="similarity">
    <text evidence="1 4">Belongs to the eukaryotic ribosomal protein eS24 family.</text>
</comment>
<keyword evidence="2 4" id="KW-0689">Ribosomal protein</keyword>
<gene>
    <name evidence="7" type="ORF">B4U80_02979</name>
</gene>
<dbReference type="VEuPathDB" id="VectorBase:LDEU010838"/>
<proteinExistence type="inferred from homology"/>
<dbReference type="InterPro" id="IPR012678">
    <property type="entry name" value="Ribosomal_uL23/eL15/eS24_sf"/>
</dbReference>
<dbReference type="GO" id="GO:0006412">
    <property type="term" value="P:translation"/>
    <property type="evidence" value="ECO:0007669"/>
    <property type="project" value="InterPro"/>
</dbReference>
<dbReference type="GO" id="GO:0005840">
    <property type="term" value="C:ribosome"/>
    <property type="evidence" value="ECO:0007669"/>
    <property type="project" value="UniProtKB-KW"/>
</dbReference>
<reference evidence="7 8" key="1">
    <citation type="journal article" date="2018" name="Gigascience">
        <title>Genomes of trombidid mites reveal novel predicted allergens and laterally-transferred genes associated with secondary metabolism.</title>
        <authorList>
            <person name="Dong X."/>
            <person name="Chaisiri K."/>
            <person name="Xia D."/>
            <person name="Armstrong S.D."/>
            <person name="Fang Y."/>
            <person name="Donnelly M.J."/>
            <person name="Kadowaki T."/>
            <person name="McGarry J.W."/>
            <person name="Darby A.C."/>
            <person name="Makepeace B.L."/>
        </authorList>
    </citation>
    <scope>NUCLEOTIDE SEQUENCE [LARGE SCALE GENOMIC DNA]</scope>
    <source>
        <strain evidence="7">UoL-UT</strain>
    </source>
</reference>
<name>A0A443S0Y5_9ACAR</name>
<dbReference type="InterPro" id="IPR001976">
    <property type="entry name" value="Ribosomal_eS24"/>
</dbReference>
<dbReference type="Proteomes" id="UP000288716">
    <property type="component" value="Unassembled WGS sequence"/>
</dbReference>
<evidence type="ECO:0000256" key="2">
    <source>
        <dbReference type="ARBA" id="ARBA00022980"/>
    </source>
</evidence>
<dbReference type="PANTHER" id="PTHR10496">
    <property type="entry name" value="40S RIBOSOMAL PROTEIN S24"/>
    <property type="match status" value="1"/>
</dbReference>
<keyword evidence="3 4" id="KW-0687">Ribonucleoprotein</keyword>
<accession>A0A443S0Y5</accession>
<evidence type="ECO:0000256" key="5">
    <source>
        <dbReference type="RuleBase" id="RU004383"/>
    </source>
</evidence>
<evidence type="ECO:0000256" key="1">
    <source>
        <dbReference type="ARBA" id="ARBA00009680"/>
    </source>
</evidence>
<evidence type="ECO:0000313" key="8">
    <source>
        <dbReference type="Proteomes" id="UP000288716"/>
    </source>
</evidence>
<feature type="non-terminal residue" evidence="7">
    <location>
        <position position="143"/>
    </location>
</feature>
<protein>
    <recommendedName>
        <fullName evidence="5">40S ribosomal protein S24</fullName>
    </recommendedName>
</protein>
<keyword evidence="8" id="KW-1185">Reference proteome</keyword>
<dbReference type="InterPro" id="IPR053709">
    <property type="entry name" value="eRP_eS24_sf"/>
</dbReference>
<dbReference type="GO" id="GO:1990904">
    <property type="term" value="C:ribonucleoprotein complex"/>
    <property type="evidence" value="ECO:0007669"/>
    <property type="project" value="UniProtKB-KW"/>
</dbReference>
<dbReference type="EMBL" id="NCKV01013209">
    <property type="protein sequence ID" value="RWS21202.1"/>
    <property type="molecule type" value="Genomic_DNA"/>
</dbReference>
<dbReference type="GO" id="GO:0003735">
    <property type="term" value="F:structural constituent of ribosome"/>
    <property type="evidence" value="ECO:0007669"/>
    <property type="project" value="InterPro"/>
</dbReference>
<comment type="caution">
    <text evidence="7">The sequence shown here is derived from an EMBL/GenBank/DDBJ whole genome shotgun (WGS) entry which is preliminary data.</text>
</comment>
<dbReference type="HAMAP" id="MF_00545">
    <property type="entry name" value="Ribosomal_eS24"/>
    <property type="match status" value="1"/>
</dbReference>
<evidence type="ECO:0000256" key="4">
    <source>
        <dbReference type="RuleBase" id="RU004381"/>
    </source>
</evidence>
<dbReference type="STRING" id="299467.A0A443S0Y5"/>
<evidence type="ECO:0000256" key="3">
    <source>
        <dbReference type="ARBA" id="ARBA00023274"/>
    </source>
</evidence>
<dbReference type="SUPFAM" id="SSF54189">
    <property type="entry name" value="Ribosomal proteins S24e, L23 and L15e"/>
    <property type="match status" value="1"/>
</dbReference>
<evidence type="ECO:0000256" key="6">
    <source>
        <dbReference type="SAM" id="MobiDB-lite"/>
    </source>
</evidence>
<dbReference type="Gene3D" id="3.30.70.3370">
    <property type="match status" value="1"/>
</dbReference>
<dbReference type="OrthoDB" id="5571754at2759"/>
<dbReference type="FunFam" id="3.30.70.3370:FF:000001">
    <property type="entry name" value="40S ribosomal protein S24"/>
    <property type="match status" value="1"/>
</dbReference>
<sequence length="143" mass="16584">MVEGSFTLRTRKFMTNRLLCRRQMIVDVLHPGRATISKKEIREVLAKKYKTQSDVIFCFGFRTQFGGGKTSGFALIYDTLDFAKKFEPKYRLVRNGLATREKSGRKQRKERKNRMKKVRGTKKAKVGAGAGKKVRYISFSHFH</sequence>
<organism evidence="7 8">
    <name type="scientific">Leptotrombidium deliense</name>
    <dbReference type="NCBI Taxonomy" id="299467"/>
    <lineage>
        <taxon>Eukaryota</taxon>
        <taxon>Metazoa</taxon>
        <taxon>Ecdysozoa</taxon>
        <taxon>Arthropoda</taxon>
        <taxon>Chelicerata</taxon>
        <taxon>Arachnida</taxon>
        <taxon>Acari</taxon>
        <taxon>Acariformes</taxon>
        <taxon>Trombidiformes</taxon>
        <taxon>Prostigmata</taxon>
        <taxon>Anystina</taxon>
        <taxon>Parasitengona</taxon>
        <taxon>Trombiculoidea</taxon>
        <taxon>Trombiculidae</taxon>
        <taxon>Leptotrombidium</taxon>
    </lineage>
</organism>
<feature type="compositionally biased region" description="Basic residues" evidence="6">
    <location>
        <begin position="105"/>
        <end position="124"/>
    </location>
</feature>
<feature type="region of interest" description="Disordered" evidence="6">
    <location>
        <begin position="97"/>
        <end position="124"/>
    </location>
</feature>
<evidence type="ECO:0000313" key="7">
    <source>
        <dbReference type="EMBL" id="RWS21202.1"/>
    </source>
</evidence>
<dbReference type="AlphaFoldDB" id="A0A443S0Y5"/>
<dbReference type="Pfam" id="PF01282">
    <property type="entry name" value="Ribosomal_S24e"/>
    <property type="match status" value="1"/>
</dbReference>